<reference evidence="8 9" key="1">
    <citation type="journal article" date="2018" name="Mol. Biol. Evol.">
        <title>Broad Genomic Sampling Reveals a Smut Pathogenic Ancestry of the Fungal Clade Ustilaginomycotina.</title>
        <authorList>
            <person name="Kijpornyongpan T."/>
            <person name="Mondo S.J."/>
            <person name="Barry K."/>
            <person name="Sandor L."/>
            <person name="Lee J."/>
            <person name="Lipzen A."/>
            <person name="Pangilinan J."/>
            <person name="LaButti K."/>
            <person name="Hainaut M."/>
            <person name="Henrissat B."/>
            <person name="Grigoriev I.V."/>
            <person name="Spatafora J.W."/>
            <person name="Aime M.C."/>
        </authorList>
    </citation>
    <scope>NUCLEOTIDE SEQUENCE [LARGE SCALE GENOMIC DNA]</scope>
    <source>
        <strain evidence="8 9">MCA 4718</strain>
    </source>
</reference>
<dbReference type="OrthoDB" id="2250022at2759"/>
<name>A0A316UFU3_9BASI</name>
<feature type="non-terminal residue" evidence="8">
    <location>
        <position position="605"/>
    </location>
</feature>
<dbReference type="GO" id="GO:0000467">
    <property type="term" value="P:exonucleolytic trimming to generate mature 3'-end of 5.8S rRNA from tricistronic rRNA transcript (SSU-rRNA, 5.8S rRNA, LSU-rRNA)"/>
    <property type="evidence" value="ECO:0007669"/>
    <property type="project" value="InterPro"/>
</dbReference>
<evidence type="ECO:0000256" key="5">
    <source>
        <dbReference type="ARBA" id="ARBA00043957"/>
    </source>
</evidence>
<comment type="similarity">
    <text evidence="5">Belongs to the exosome component 10/RRP6 family.</text>
</comment>
<dbReference type="GO" id="GO:0071044">
    <property type="term" value="P:histone mRNA catabolic process"/>
    <property type="evidence" value="ECO:0007669"/>
    <property type="project" value="TreeGrafter"/>
</dbReference>
<sequence length="605" mass="67765">MATKDAHGQRPDPPTAVPDPATHLSAYLPALQAALVAATRHASSLPGPSDLSFHRSIDKDVSRRADQAIQEVTSMVRSIEAWAARAQAKAKAGTKGGVVEEAQDEEDQATAFARIAEIVDGLLEKADICLDEYSGKLAPRASTSAASVSASNGTAQRPAASNGQAPPRMGKLPAEILNAQIEPPQRRFTDKPDNRPDTVWHRELSLGKPNAIVPESWRPPPPGPGEPIFEPGTVRQGMYCAEGDPKENPYFYEILHSEPPTYVYQPPSEEELQPPPPLIAEVPEGVCGVPFTWIDTAEGVQRLAEHLEEDRVKEIAIDLEAHAHRSYQGIACLMQLSTRWGDYILDLLADPVRLNTERLNTSFTNAGKVKILHGAEHDILWLQRDCGLYLVNLFDTYHATNVLSFPGHGLAYLLSRYYDFEADKRYQLADWRIRPLPKEMMYYARSDTHSLIYVYNRLRAEILTTGGKPAMDEVFNRSKITSARRYAKEVWDEYGNSREGWRSMWRRMGGEEARGTDLRMEVSQMGRTERLVRRLHQWRDGVARDEDESPKYILSAQNLLNLASRAPMTKSEAMVMFTPGIPPVRKRAGEVARIIKEEVLAWEQD</sequence>
<dbReference type="GO" id="GO:0071037">
    <property type="term" value="P:nuclear polyadenylation-dependent snRNA catabolic process"/>
    <property type="evidence" value="ECO:0007669"/>
    <property type="project" value="TreeGrafter"/>
</dbReference>
<dbReference type="Pfam" id="PF00570">
    <property type="entry name" value="HRDC"/>
    <property type="match status" value="1"/>
</dbReference>
<dbReference type="GO" id="GO:0000176">
    <property type="term" value="C:nuclear exosome (RNase complex)"/>
    <property type="evidence" value="ECO:0007669"/>
    <property type="project" value="InterPro"/>
</dbReference>
<evidence type="ECO:0000259" key="7">
    <source>
        <dbReference type="PROSITE" id="PS50967"/>
    </source>
</evidence>
<dbReference type="GO" id="GO:0003727">
    <property type="term" value="F:single-stranded RNA binding"/>
    <property type="evidence" value="ECO:0007669"/>
    <property type="project" value="TreeGrafter"/>
</dbReference>
<dbReference type="PROSITE" id="PS50967">
    <property type="entry name" value="HRDC"/>
    <property type="match status" value="1"/>
</dbReference>
<evidence type="ECO:0000256" key="2">
    <source>
        <dbReference type="ARBA" id="ARBA00022552"/>
    </source>
</evidence>
<dbReference type="InterPro" id="IPR002562">
    <property type="entry name" value="3'-5'_exonuclease_dom"/>
</dbReference>
<protein>
    <recommendedName>
        <fullName evidence="7">HRDC domain-containing protein</fullName>
    </recommendedName>
</protein>
<dbReference type="AlphaFoldDB" id="A0A316UFU3"/>
<dbReference type="SMART" id="SM00474">
    <property type="entry name" value="35EXOc"/>
    <property type="match status" value="1"/>
</dbReference>
<dbReference type="SMART" id="SM00341">
    <property type="entry name" value="HRDC"/>
    <property type="match status" value="1"/>
</dbReference>
<dbReference type="GeneID" id="37011837"/>
<dbReference type="InterPro" id="IPR045092">
    <property type="entry name" value="Rrp6-like"/>
</dbReference>
<dbReference type="PANTHER" id="PTHR12124:SF47">
    <property type="entry name" value="EXOSOME COMPONENT 10"/>
    <property type="match status" value="1"/>
</dbReference>
<feature type="region of interest" description="Disordered" evidence="6">
    <location>
        <begin position="1"/>
        <end position="21"/>
    </location>
</feature>
<dbReference type="SUPFAM" id="SSF47819">
    <property type="entry name" value="HRDC-like"/>
    <property type="match status" value="1"/>
</dbReference>
<dbReference type="PANTHER" id="PTHR12124">
    <property type="entry name" value="POLYMYOSITIS/SCLERODERMA AUTOANTIGEN-RELATED"/>
    <property type="match status" value="1"/>
</dbReference>
<dbReference type="InterPro" id="IPR010997">
    <property type="entry name" value="HRDC-like_sf"/>
</dbReference>
<dbReference type="GO" id="GO:0071039">
    <property type="term" value="P:nuclear polyadenylation-dependent CUT catabolic process"/>
    <property type="evidence" value="ECO:0007669"/>
    <property type="project" value="TreeGrafter"/>
</dbReference>
<dbReference type="InterPro" id="IPR002121">
    <property type="entry name" value="HRDC_dom"/>
</dbReference>
<feature type="compositionally biased region" description="Basic and acidic residues" evidence="6">
    <location>
        <begin position="1"/>
        <end position="10"/>
    </location>
</feature>
<dbReference type="RefSeq" id="XP_025351260.1">
    <property type="nucleotide sequence ID" value="XM_025490103.1"/>
</dbReference>
<evidence type="ECO:0000256" key="6">
    <source>
        <dbReference type="SAM" id="MobiDB-lite"/>
    </source>
</evidence>
<dbReference type="InterPro" id="IPR012588">
    <property type="entry name" value="Exosome-assoc_fac_Rrp6_N"/>
</dbReference>
<dbReference type="GO" id="GO:0000166">
    <property type="term" value="F:nucleotide binding"/>
    <property type="evidence" value="ECO:0007669"/>
    <property type="project" value="InterPro"/>
</dbReference>
<feature type="region of interest" description="Disordered" evidence="6">
    <location>
        <begin position="146"/>
        <end position="167"/>
    </location>
</feature>
<dbReference type="Gene3D" id="3.30.420.10">
    <property type="entry name" value="Ribonuclease H-like superfamily/Ribonuclease H"/>
    <property type="match status" value="1"/>
</dbReference>
<dbReference type="GO" id="GO:0005730">
    <property type="term" value="C:nucleolus"/>
    <property type="evidence" value="ECO:0007669"/>
    <property type="project" value="TreeGrafter"/>
</dbReference>
<dbReference type="GO" id="GO:0000175">
    <property type="term" value="F:3'-5'-RNA exonuclease activity"/>
    <property type="evidence" value="ECO:0007669"/>
    <property type="project" value="InterPro"/>
</dbReference>
<keyword evidence="4" id="KW-0539">Nucleus</keyword>
<dbReference type="InterPro" id="IPR044876">
    <property type="entry name" value="HRDC_dom_sf"/>
</dbReference>
<dbReference type="SUPFAM" id="SSF53098">
    <property type="entry name" value="Ribonuclease H-like"/>
    <property type="match status" value="1"/>
</dbReference>
<dbReference type="GO" id="GO:0071040">
    <property type="term" value="P:nuclear polyadenylation-dependent antisense transcript catabolic process"/>
    <property type="evidence" value="ECO:0007669"/>
    <property type="project" value="TreeGrafter"/>
</dbReference>
<gene>
    <name evidence="8" type="ORF">BCV69DRAFT_244341</name>
</gene>
<feature type="domain" description="HRDC" evidence="7">
    <location>
        <begin position="525"/>
        <end position="605"/>
    </location>
</feature>
<dbReference type="Pfam" id="PF01612">
    <property type="entry name" value="DNA_pol_A_exo1"/>
    <property type="match status" value="1"/>
</dbReference>
<dbReference type="GO" id="GO:0071035">
    <property type="term" value="P:nuclear polyadenylation-dependent rRNA catabolic process"/>
    <property type="evidence" value="ECO:0007669"/>
    <property type="project" value="TreeGrafter"/>
</dbReference>
<evidence type="ECO:0000256" key="3">
    <source>
        <dbReference type="ARBA" id="ARBA00022835"/>
    </source>
</evidence>
<feature type="compositionally biased region" description="Polar residues" evidence="6">
    <location>
        <begin position="152"/>
        <end position="164"/>
    </location>
</feature>
<keyword evidence="2" id="KW-0698">rRNA processing</keyword>
<evidence type="ECO:0000313" key="9">
    <source>
        <dbReference type="Proteomes" id="UP000245942"/>
    </source>
</evidence>
<dbReference type="GO" id="GO:0071038">
    <property type="term" value="P:TRAMP-dependent tRNA surveillance pathway"/>
    <property type="evidence" value="ECO:0007669"/>
    <property type="project" value="TreeGrafter"/>
</dbReference>
<dbReference type="Gene3D" id="1.10.150.80">
    <property type="entry name" value="HRDC domain"/>
    <property type="match status" value="1"/>
</dbReference>
<dbReference type="Proteomes" id="UP000245942">
    <property type="component" value="Unassembled WGS sequence"/>
</dbReference>
<dbReference type="InterPro" id="IPR036397">
    <property type="entry name" value="RNaseH_sf"/>
</dbReference>
<dbReference type="STRING" id="1684307.A0A316UFU3"/>
<evidence type="ECO:0000256" key="4">
    <source>
        <dbReference type="ARBA" id="ARBA00023242"/>
    </source>
</evidence>
<dbReference type="EMBL" id="KZ819321">
    <property type="protein sequence ID" value="PWN24100.1"/>
    <property type="molecule type" value="Genomic_DNA"/>
</dbReference>
<accession>A0A316UFU3</accession>
<dbReference type="Pfam" id="PF08066">
    <property type="entry name" value="PMC2NT"/>
    <property type="match status" value="1"/>
</dbReference>
<comment type="subcellular location">
    <subcellularLocation>
        <location evidence="1">Nucleus</location>
    </subcellularLocation>
</comment>
<evidence type="ECO:0000313" key="8">
    <source>
        <dbReference type="EMBL" id="PWN24100.1"/>
    </source>
</evidence>
<organism evidence="8 9">
    <name type="scientific">Pseudomicrostroma glucosiphilum</name>
    <dbReference type="NCBI Taxonomy" id="1684307"/>
    <lineage>
        <taxon>Eukaryota</taxon>
        <taxon>Fungi</taxon>
        <taxon>Dikarya</taxon>
        <taxon>Basidiomycota</taxon>
        <taxon>Ustilaginomycotina</taxon>
        <taxon>Exobasidiomycetes</taxon>
        <taxon>Microstromatales</taxon>
        <taxon>Microstromatales incertae sedis</taxon>
        <taxon>Pseudomicrostroma</taxon>
    </lineage>
</organism>
<dbReference type="GO" id="GO:0071051">
    <property type="term" value="P:poly(A)-dependent snoRNA 3'-end processing"/>
    <property type="evidence" value="ECO:0007669"/>
    <property type="project" value="TreeGrafter"/>
</dbReference>
<dbReference type="GO" id="GO:0071036">
    <property type="term" value="P:nuclear polyadenylation-dependent snoRNA catabolic process"/>
    <property type="evidence" value="ECO:0007669"/>
    <property type="project" value="TreeGrafter"/>
</dbReference>
<proteinExistence type="inferred from homology"/>
<keyword evidence="9" id="KW-1185">Reference proteome</keyword>
<dbReference type="InterPro" id="IPR012337">
    <property type="entry name" value="RNaseH-like_sf"/>
</dbReference>
<evidence type="ECO:0000256" key="1">
    <source>
        <dbReference type="ARBA" id="ARBA00004123"/>
    </source>
</evidence>
<keyword evidence="3" id="KW-0271">Exosome</keyword>